<protein>
    <submittedName>
        <fullName evidence="1">Uncharacterized protein</fullName>
    </submittedName>
</protein>
<dbReference type="AlphaFoldDB" id="A0A151JMI2"/>
<dbReference type="EMBL" id="KQ978945">
    <property type="protein sequence ID" value="KYN27406.1"/>
    <property type="molecule type" value="Genomic_DNA"/>
</dbReference>
<evidence type="ECO:0000313" key="2">
    <source>
        <dbReference type="Proteomes" id="UP000078492"/>
    </source>
</evidence>
<proteinExistence type="predicted"/>
<dbReference type="Proteomes" id="UP000078492">
    <property type="component" value="Unassembled WGS sequence"/>
</dbReference>
<sequence>MQQYLLLSTTYPLNSSHTKKLHVGLQSMKEGIFEPIVKLTGNYAERINFDSNTWKQFQENMGLMSTYLSESSKTKVNPISFANIFVSFTSAYGAKAILVTHKENENVPKEVSSVNTQAESAQPPTKKRKSYSVAIVMQQATFQGMERVIKCVDAHVNQLTSVIDNVNECARYLIKEIELLTNPFIDAEIIRLVFRGNKEAIERTVRTQINNLTFLETYFNILFLELTELKFNEIVNIVLTNRGL</sequence>
<organism evidence="1 2">
    <name type="scientific">Trachymyrmex cornetzi</name>
    <dbReference type="NCBI Taxonomy" id="471704"/>
    <lineage>
        <taxon>Eukaryota</taxon>
        <taxon>Metazoa</taxon>
        <taxon>Ecdysozoa</taxon>
        <taxon>Arthropoda</taxon>
        <taxon>Hexapoda</taxon>
        <taxon>Insecta</taxon>
        <taxon>Pterygota</taxon>
        <taxon>Neoptera</taxon>
        <taxon>Endopterygota</taxon>
        <taxon>Hymenoptera</taxon>
        <taxon>Apocrita</taxon>
        <taxon>Aculeata</taxon>
        <taxon>Formicoidea</taxon>
        <taxon>Formicidae</taxon>
        <taxon>Myrmicinae</taxon>
        <taxon>Trachymyrmex</taxon>
    </lineage>
</organism>
<keyword evidence="2" id="KW-1185">Reference proteome</keyword>
<evidence type="ECO:0000313" key="1">
    <source>
        <dbReference type="EMBL" id="KYN27406.1"/>
    </source>
</evidence>
<accession>A0A151JMI2</accession>
<gene>
    <name evidence="1" type="ORF">ALC57_03207</name>
</gene>
<reference evidence="1 2" key="1">
    <citation type="submission" date="2015-09" db="EMBL/GenBank/DDBJ databases">
        <title>Trachymyrmex cornetzi WGS genome.</title>
        <authorList>
            <person name="Nygaard S."/>
            <person name="Hu H."/>
            <person name="Boomsma J."/>
            <person name="Zhang G."/>
        </authorList>
    </citation>
    <scope>NUCLEOTIDE SEQUENCE [LARGE SCALE GENOMIC DNA]</scope>
    <source>
        <strain evidence="1">Tcor2-1</strain>
        <tissue evidence="1">Whole body</tissue>
    </source>
</reference>
<name>A0A151JMI2_9HYME</name>